<proteinExistence type="predicted"/>
<keyword evidence="2" id="KW-0378">Hydrolase</keyword>
<dbReference type="GO" id="GO:0016787">
    <property type="term" value="F:hydrolase activity"/>
    <property type="evidence" value="ECO:0007669"/>
    <property type="project" value="UniProtKB-KW"/>
</dbReference>
<dbReference type="SUPFAM" id="SSF54427">
    <property type="entry name" value="NTF2-like"/>
    <property type="match status" value="1"/>
</dbReference>
<dbReference type="InterPro" id="IPR037401">
    <property type="entry name" value="SnoaL-like"/>
</dbReference>
<evidence type="ECO:0000313" key="2">
    <source>
        <dbReference type="EMBL" id="MDR6529652.1"/>
    </source>
</evidence>
<protein>
    <submittedName>
        <fullName evidence="2">Limonene-1,2-epoxide hydrolase</fullName>
    </submittedName>
</protein>
<dbReference type="InterPro" id="IPR032710">
    <property type="entry name" value="NTF2-like_dom_sf"/>
</dbReference>
<name>A0ABU1MTY5_9CAUL</name>
<comment type="caution">
    <text evidence="2">The sequence shown here is derived from an EMBL/GenBank/DDBJ whole genome shotgun (WGS) entry which is preliminary data.</text>
</comment>
<organism evidence="2 3">
    <name type="scientific">Caulobacter rhizosphaerae</name>
    <dbReference type="NCBI Taxonomy" id="2010972"/>
    <lineage>
        <taxon>Bacteria</taxon>
        <taxon>Pseudomonadati</taxon>
        <taxon>Pseudomonadota</taxon>
        <taxon>Alphaproteobacteria</taxon>
        <taxon>Caulobacterales</taxon>
        <taxon>Caulobacteraceae</taxon>
        <taxon>Caulobacter</taxon>
    </lineage>
</organism>
<sequence length="119" mass="13146">MADARELVLRLHEAISRRDAETAAALFHPLARFRNYLDEGQVVGPAGAQAFYLRLFETLAPNIDLLSIQTLADGRAQAELQVSVHDRSGRLWSDSRVTATYTVQDGLIQSVELGPDRPS</sequence>
<dbReference type="Gene3D" id="3.10.450.50">
    <property type="match status" value="1"/>
</dbReference>
<dbReference type="Proteomes" id="UP001262754">
    <property type="component" value="Unassembled WGS sequence"/>
</dbReference>
<evidence type="ECO:0000313" key="3">
    <source>
        <dbReference type="Proteomes" id="UP001262754"/>
    </source>
</evidence>
<reference evidence="2 3" key="1">
    <citation type="submission" date="2023-07" db="EMBL/GenBank/DDBJ databases">
        <title>Sorghum-associated microbial communities from plants grown in Nebraska, USA.</title>
        <authorList>
            <person name="Schachtman D."/>
        </authorList>
    </citation>
    <scope>NUCLEOTIDE SEQUENCE [LARGE SCALE GENOMIC DNA]</scope>
    <source>
        <strain evidence="2 3">DS2154</strain>
    </source>
</reference>
<dbReference type="RefSeq" id="WP_056759931.1">
    <property type="nucleotide sequence ID" value="NZ_BMLD01000005.1"/>
</dbReference>
<feature type="domain" description="SnoaL-like" evidence="1">
    <location>
        <begin position="8"/>
        <end position="109"/>
    </location>
</feature>
<keyword evidence="3" id="KW-1185">Reference proteome</keyword>
<evidence type="ECO:0000259" key="1">
    <source>
        <dbReference type="Pfam" id="PF12680"/>
    </source>
</evidence>
<gene>
    <name evidence="2" type="ORF">J2800_000367</name>
</gene>
<dbReference type="EMBL" id="JAVDRL010000001">
    <property type="protein sequence ID" value="MDR6529652.1"/>
    <property type="molecule type" value="Genomic_DNA"/>
</dbReference>
<accession>A0ABU1MTY5</accession>
<dbReference type="Pfam" id="PF12680">
    <property type="entry name" value="SnoaL_2"/>
    <property type="match status" value="1"/>
</dbReference>